<feature type="region of interest" description="Disordered" evidence="1">
    <location>
        <begin position="215"/>
        <end position="270"/>
    </location>
</feature>
<dbReference type="GO" id="GO:0016239">
    <property type="term" value="P:positive regulation of macroautophagy"/>
    <property type="evidence" value="ECO:0007669"/>
    <property type="project" value="TreeGrafter"/>
</dbReference>
<protein>
    <recommendedName>
        <fullName evidence="4">P53 regulated pa26 nuclear protein sestrin</fullName>
    </recommendedName>
</protein>
<dbReference type="Pfam" id="PF04636">
    <property type="entry name" value="PA26"/>
    <property type="match status" value="2"/>
</dbReference>
<accession>A0A8J2L0V2</accession>
<name>A0A8J2L0V2_9HEXA</name>
<dbReference type="AlphaFoldDB" id="A0A8J2L0V2"/>
<feature type="region of interest" description="Disordered" evidence="1">
    <location>
        <begin position="316"/>
        <end position="345"/>
    </location>
</feature>
<dbReference type="GO" id="GO:1901031">
    <property type="term" value="P:regulation of response to reactive oxygen species"/>
    <property type="evidence" value="ECO:0007669"/>
    <property type="project" value="InterPro"/>
</dbReference>
<evidence type="ECO:0000313" key="2">
    <source>
        <dbReference type="EMBL" id="CAG7824378.1"/>
    </source>
</evidence>
<dbReference type="Proteomes" id="UP000708208">
    <property type="component" value="Unassembled WGS sequence"/>
</dbReference>
<dbReference type="PANTHER" id="PTHR12474:SF0">
    <property type="entry name" value="SESTRIN HOMOLOG"/>
    <property type="match status" value="1"/>
</dbReference>
<dbReference type="OrthoDB" id="337464at2759"/>
<feature type="non-terminal residue" evidence="2">
    <location>
        <position position="1"/>
    </location>
</feature>
<proteinExistence type="predicted"/>
<sequence>PFKSAAHVVLFCAASRYQCTYLMELQKREFLYQGGDPQWLRGLDAAPAKLTSLYYINKMMAHRPWVLKKEDFLHLTKKSGWSLSEVVHAIVLLAHFHSLSSFIHGCGITPEIDYDKGHSYLDPVSFNTWSGSNSTSASTGGATASASSNGSGIMSGEVSASVFAKMIAGAGNVSDHSYHPYHSHHPSHSNIPVSRSGEDMTASCSNSLPIECAETGNAETKYNNDKTDSETKIKSSSNNNSHNNHQNSSSTNHSSHHSSSGSSNNKSTGLLKNATHHNTVVGVIGGSSGIAASPPKKGNPFSVSEVDTIMATMKNLSETTPIEDPEEKKKRFETVASSDDSHEKENLLASGTGSAVFVLPEVSPFMNDPTFTYEDFAKRGQVSELHTFRIQDYSWEEHGFSLVNRLYADIGNFLDEKFKVAKNMTYYTMGGRAHVDTSKFRTAVWNYIQCLYGIRHDDYDYGEVNQLLERPLKSYIKTVCCYPERVTRADYDNVMREFKHSEKVHVSLMIMEAKIQAELLYALRTIMRFVL</sequence>
<dbReference type="PANTHER" id="PTHR12474">
    <property type="entry name" value="P53 REGULATED PA26 NUCLEAR PROTEIN SESTRIN"/>
    <property type="match status" value="1"/>
</dbReference>
<dbReference type="GO" id="GO:0005634">
    <property type="term" value="C:nucleus"/>
    <property type="evidence" value="ECO:0007669"/>
    <property type="project" value="InterPro"/>
</dbReference>
<evidence type="ECO:0000256" key="1">
    <source>
        <dbReference type="SAM" id="MobiDB-lite"/>
    </source>
</evidence>
<dbReference type="InterPro" id="IPR006730">
    <property type="entry name" value="Sestrin"/>
</dbReference>
<dbReference type="GO" id="GO:0016684">
    <property type="term" value="F:oxidoreductase activity, acting on peroxide as acceptor"/>
    <property type="evidence" value="ECO:0007669"/>
    <property type="project" value="TreeGrafter"/>
</dbReference>
<reference evidence="2" key="1">
    <citation type="submission" date="2021-06" db="EMBL/GenBank/DDBJ databases">
        <authorList>
            <person name="Hodson N. C."/>
            <person name="Mongue J. A."/>
            <person name="Jaron S. K."/>
        </authorList>
    </citation>
    <scope>NUCLEOTIDE SEQUENCE</scope>
</reference>
<evidence type="ECO:0008006" key="4">
    <source>
        <dbReference type="Google" id="ProtNLM"/>
    </source>
</evidence>
<dbReference type="EMBL" id="CAJVCH010532534">
    <property type="protein sequence ID" value="CAG7824378.1"/>
    <property type="molecule type" value="Genomic_DNA"/>
</dbReference>
<keyword evidence="3" id="KW-1185">Reference proteome</keyword>
<organism evidence="2 3">
    <name type="scientific">Allacma fusca</name>
    <dbReference type="NCBI Taxonomy" id="39272"/>
    <lineage>
        <taxon>Eukaryota</taxon>
        <taxon>Metazoa</taxon>
        <taxon>Ecdysozoa</taxon>
        <taxon>Arthropoda</taxon>
        <taxon>Hexapoda</taxon>
        <taxon>Collembola</taxon>
        <taxon>Symphypleona</taxon>
        <taxon>Sminthuridae</taxon>
        <taxon>Allacma</taxon>
    </lineage>
</organism>
<feature type="region of interest" description="Disordered" evidence="1">
    <location>
        <begin position="178"/>
        <end position="203"/>
    </location>
</feature>
<gene>
    <name evidence="2" type="ORF">AFUS01_LOCUS34537</name>
</gene>
<evidence type="ECO:0000313" key="3">
    <source>
        <dbReference type="Proteomes" id="UP000708208"/>
    </source>
</evidence>
<dbReference type="GO" id="GO:1904262">
    <property type="term" value="P:negative regulation of TORC1 signaling"/>
    <property type="evidence" value="ECO:0007669"/>
    <property type="project" value="TreeGrafter"/>
</dbReference>
<dbReference type="GO" id="GO:1990253">
    <property type="term" value="P:cellular response to leucine starvation"/>
    <property type="evidence" value="ECO:0007669"/>
    <property type="project" value="TreeGrafter"/>
</dbReference>
<comment type="caution">
    <text evidence="2">The sequence shown here is derived from an EMBL/GenBank/DDBJ whole genome shotgun (WGS) entry which is preliminary data.</text>
</comment>
<feature type="compositionally biased region" description="Low complexity" evidence="1">
    <location>
        <begin position="235"/>
        <end position="267"/>
    </location>
</feature>
<dbReference type="GO" id="GO:0071233">
    <property type="term" value="P:cellular response to L-leucine"/>
    <property type="evidence" value="ECO:0007669"/>
    <property type="project" value="TreeGrafter"/>
</dbReference>
<dbReference type="GO" id="GO:0070728">
    <property type="term" value="F:L-leucine binding"/>
    <property type="evidence" value="ECO:0007669"/>
    <property type="project" value="TreeGrafter"/>
</dbReference>
<feature type="compositionally biased region" description="Basic and acidic residues" evidence="1">
    <location>
        <begin position="326"/>
        <end position="345"/>
    </location>
</feature>
<feature type="compositionally biased region" description="Basic and acidic residues" evidence="1">
    <location>
        <begin position="222"/>
        <end position="233"/>
    </location>
</feature>